<dbReference type="InterPro" id="IPR036396">
    <property type="entry name" value="Cyt_P450_sf"/>
</dbReference>
<dbReference type="PANTHER" id="PTHR24305">
    <property type="entry name" value="CYTOCHROME P450"/>
    <property type="match status" value="1"/>
</dbReference>
<evidence type="ECO:0000256" key="1">
    <source>
        <dbReference type="ARBA" id="ARBA00001971"/>
    </source>
</evidence>
<reference evidence="5" key="1">
    <citation type="submission" date="2016-09" db="EMBL/GenBank/DDBJ databases">
        <authorList>
            <person name="Greninger A.L."/>
            <person name="Jerome K.R."/>
            <person name="Mcnair B."/>
            <person name="Wallis C."/>
            <person name="Fang F."/>
        </authorList>
    </citation>
    <scope>NUCLEOTIDE SEQUENCE [LARGE SCALE GENOMIC DNA]</scope>
    <source>
        <strain evidence="5">M6</strain>
    </source>
</reference>
<keyword evidence="5" id="KW-1185">Reference proteome</keyword>
<dbReference type="PROSITE" id="PS00086">
    <property type="entry name" value="CYTOCHROME_P450"/>
    <property type="match status" value="1"/>
</dbReference>
<dbReference type="InterPro" id="IPR050121">
    <property type="entry name" value="Cytochrome_P450_monoxygenase"/>
</dbReference>
<dbReference type="Pfam" id="PF00067">
    <property type="entry name" value="p450"/>
    <property type="match status" value="1"/>
</dbReference>
<evidence type="ECO:0000256" key="2">
    <source>
        <dbReference type="ARBA" id="ARBA00010617"/>
    </source>
</evidence>
<keyword evidence="3" id="KW-0479">Metal-binding</keyword>
<organism evidence="4 5">
    <name type="scientific">Mycolicibacterium flavescens</name>
    <name type="common">Mycobacterium flavescens</name>
    <dbReference type="NCBI Taxonomy" id="1776"/>
    <lineage>
        <taxon>Bacteria</taxon>
        <taxon>Bacillati</taxon>
        <taxon>Actinomycetota</taxon>
        <taxon>Actinomycetes</taxon>
        <taxon>Mycobacteriales</taxon>
        <taxon>Mycobacteriaceae</taxon>
        <taxon>Mycolicibacterium</taxon>
    </lineage>
</organism>
<comment type="similarity">
    <text evidence="2 3">Belongs to the cytochrome P450 family.</text>
</comment>
<name>A0A1E3RKF9_MYCFV</name>
<evidence type="ECO:0000256" key="3">
    <source>
        <dbReference type="RuleBase" id="RU000461"/>
    </source>
</evidence>
<keyword evidence="3" id="KW-0349">Heme</keyword>
<dbReference type="AlphaFoldDB" id="A0A1E3RKF9"/>
<evidence type="ECO:0000313" key="5">
    <source>
        <dbReference type="Proteomes" id="UP000094053"/>
    </source>
</evidence>
<protein>
    <recommendedName>
        <fullName evidence="6">Cytochrome P450</fullName>
    </recommendedName>
</protein>
<dbReference type="InterPro" id="IPR017972">
    <property type="entry name" value="Cyt_P450_CS"/>
</dbReference>
<dbReference type="GO" id="GO:0020037">
    <property type="term" value="F:heme binding"/>
    <property type="evidence" value="ECO:0007669"/>
    <property type="project" value="InterPro"/>
</dbReference>
<evidence type="ECO:0000313" key="4">
    <source>
        <dbReference type="EMBL" id="ODQ89887.1"/>
    </source>
</evidence>
<dbReference type="STRING" id="1776.BHQ18_13390"/>
<dbReference type="InterPro" id="IPR001128">
    <property type="entry name" value="Cyt_P450"/>
</dbReference>
<comment type="cofactor">
    <cofactor evidence="1">
        <name>heme</name>
        <dbReference type="ChEBI" id="CHEBI:30413"/>
    </cofactor>
</comment>
<keyword evidence="3" id="KW-0503">Monooxygenase</keyword>
<dbReference type="SUPFAM" id="SSF48264">
    <property type="entry name" value="Cytochrome P450"/>
    <property type="match status" value="1"/>
</dbReference>
<dbReference type="GO" id="GO:0016705">
    <property type="term" value="F:oxidoreductase activity, acting on paired donors, with incorporation or reduction of molecular oxygen"/>
    <property type="evidence" value="ECO:0007669"/>
    <property type="project" value="InterPro"/>
</dbReference>
<dbReference type="PANTHER" id="PTHR24305:SF166">
    <property type="entry name" value="CYTOCHROME P450 12A4, MITOCHONDRIAL-RELATED"/>
    <property type="match status" value="1"/>
</dbReference>
<keyword evidence="3" id="KW-0408">Iron</keyword>
<comment type="caution">
    <text evidence="4">The sequence shown here is derived from an EMBL/GenBank/DDBJ whole genome shotgun (WGS) entry which is preliminary data.</text>
</comment>
<dbReference type="Gene3D" id="1.10.630.10">
    <property type="entry name" value="Cytochrome P450"/>
    <property type="match status" value="1"/>
</dbReference>
<dbReference type="OrthoDB" id="7376058at2"/>
<accession>A0A1E3RKF9</accession>
<gene>
    <name evidence="4" type="ORF">BHQ18_13390</name>
</gene>
<keyword evidence="3" id="KW-0560">Oxidoreductase</keyword>
<evidence type="ECO:0008006" key="6">
    <source>
        <dbReference type="Google" id="ProtNLM"/>
    </source>
</evidence>
<proteinExistence type="inferred from homology"/>
<dbReference type="Proteomes" id="UP000094053">
    <property type="component" value="Unassembled WGS sequence"/>
</dbReference>
<dbReference type="GO" id="GO:0004497">
    <property type="term" value="F:monooxygenase activity"/>
    <property type="evidence" value="ECO:0007669"/>
    <property type="project" value="UniProtKB-KW"/>
</dbReference>
<sequence length="72" mass="7889">MPFGGGARRCPGANLAMLEMRVILATVLRRVRLAPDRPQPEKRKAHHVTIVPDRGVRVVVTARLAATPRVVS</sequence>
<dbReference type="EMBL" id="MIHA01000008">
    <property type="protein sequence ID" value="ODQ89887.1"/>
    <property type="molecule type" value="Genomic_DNA"/>
</dbReference>
<dbReference type="GO" id="GO:0005506">
    <property type="term" value="F:iron ion binding"/>
    <property type="evidence" value="ECO:0007669"/>
    <property type="project" value="InterPro"/>
</dbReference>